<sequence length="92" mass="11080">MSQTNPSVYRLQVHLPYQNTIIFQQNTNLHNLINDEQNEKSLLTEYFKMNNNDPEAKNYLYRKFPQYYIWNKTTKKQELAATLEYTNQEGIT</sequence>
<evidence type="ECO:0000313" key="2">
    <source>
        <dbReference type="Proteomes" id="UP000789405"/>
    </source>
</evidence>
<comment type="caution">
    <text evidence="1">The sequence shown here is derived from an EMBL/GenBank/DDBJ whole genome shotgun (WGS) entry which is preliminary data.</text>
</comment>
<dbReference type="AlphaFoldDB" id="A0A9N9BJC3"/>
<dbReference type="Proteomes" id="UP000789405">
    <property type="component" value="Unassembled WGS sequence"/>
</dbReference>
<proteinExistence type="predicted"/>
<accession>A0A9N9BJC3</accession>
<dbReference type="OrthoDB" id="2276331at2759"/>
<gene>
    <name evidence="1" type="ORF">DERYTH_LOCUS6197</name>
</gene>
<organism evidence="1 2">
    <name type="scientific">Dentiscutata erythropus</name>
    <dbReference type="NCBI Taxonomy" id="1348616"/>
    <lineage>
        <taxon>Eukaryota</taxon>
        <taxon>Fungi</taxon>
        <taxon>Fungi incertae sedis</taxon>
        <taxon>Mucoromycota</taxon>
        <taxon>Glomeromycotina</taxon>
        <taxon>Glomeromycetes</taxon>
        <taxon>Diversisporales</taxon>
        <taxon>Gigasporaceae</taxon>
        <taxon>Dentiscutata</taxon>
    </lineage>
</organism>
<dbReference type="EMBL" id="CAJVPY010002746">
    <property type="protein sequence ID" value="CAG8570778.1"/>
    <property type="molecule type" value="Genomic_DNA"/>
</dbReference>
<keyword evidence="2" id="KW-1185">Reference proteome</keyword>
<name>A0A9N9BJC3_9GLOM</name>
<evidence type="ECO:0000313" key="1">
    <source>
        <dbReference type="EMBL" id="CAG8570778.1"/>
    </source>
</evidence>
<protein>
    <submittedName>
        <fullName evidence="1">8170_t:CDS:1</fullName>
    </submittedName>
</protein>
<reference evidence="1" key="1">
    <citation type="submission" date="2021-06" db="EMBL/GenBank/DDBJ databases">
        <authorList>
            <person name="Kallberg Y."/>
            <person name="Tangrot J."/>
            <person name="Rosling A."/>
        </authorList>
    </citation>
    <scope>NUCLEOTIDE SEQUENCE</scope>
    <source>
        <strain evidence="1">MA453B</strain>
    </source>
</reference>